<proteinExistence type="predicted"/>
<gene>
    <name evidence="5" type="ORF">CONPUDRAFT_168228</name>
</gene>
<dbReference type="OrthoDB" id="10250354at2759"/>
<dbReference type="PANTHER" id="PTHR44157:SF1">
    <property type="entry name" value="DNAJ HOMOLOG SUBFAMILY C MEMBER 11"/>
    <property type="match status" value="1"/>
</dbReference>
<dbReference type="EMBL" id="JH711584">
    <property type="protein sequence ID" value="EIW77239.1"/>
    <property type="molecule type" value="Genomic_DNA"/>
</dbReference>
<evidence type="ECO:0000256" key="3">
    <source>
        <dbReference type="SAM" id="Phobius"/>
    </source>
</evidence>
<dbReference type="KEGG" id="cput:CONPUDRAFT_168228"/>
<name>A0A5M3MDB7_CONPW</name>
<comment type="caution">
    <text evidence="5">The sequence shown here is derived from an EMBL/GenBank/DDBJ whole genome shotgun (WGS) entry which is preliminary data.</text>
</comment>
<feature type="transmembrane region" description="Helical" evidence="3">
    <location>
        <begin position="512"/>
        <end position="533"/>
    </location>
</feature>
<sequence length="728" mass="77481">MHVDDALHVMDELYSVLNVPACVSDTELRDRYKALSIQFHPDKHHDPRTKEAASQHFLDIQRAYSVLSDPFLRVVYDVLGEQGLHQPWPPELRTKSPEQVRAYLTGSRRTAARMRTELAVAPRGTFTANIDAKTLFLDVPPGSGITFSDRLRGVRISKYGISHRIQPEISENTTLGLSAGIDVVRASVPAPNNPSRRTIVPIAQGGALAGTLRHQISPRLAVEASITPFPFPLLTTTTSYAPSPPSSITVSTAHVLSSPVSVLRGLVPFPPLVTATYSRRLWRNSPATGTLTYTTFEHLSPAAFLNAGAGGGLGGRLTLGVDNARSFDFTGGAPFVYNPLDDDSDEEEDEETSGKPGGDDDDSKERGGKRNNNGRGNGSGRAQGPGSTSGFARGTARYSSSLSLVGPLGTLKTEWALHFPELGLRVGAGVEGGTAFVPLQSESEDGGVTARVGLALTGGVRVDGGWEDARGRGGVGMGVGCGQGGVSLSVNFTLWKQRLRIPILMSGEPDGGLALLAGAVPVAVLATAYIVYLRPRRIEERARYFKAARQALEDEQHETRRSLEDTARALADAAARSTRAERACDGLIIIEASYGPAFFTSPSPISSSPSSSPTPSSPLTALLLSLSRLSIFGPSNTTAAHAESAALRALCVDVTPAVQSLVSHSQMCIPAGRLGRSRTRAALPGFVDPAPGLRKVLRVRYTFRGRMHYAEVADGGGVVLPLREHLVE</sequence>
<keyword evidence="3" id="KW-0812">Transmembrane</keyword>
<dbReference type="InterPro" id="IPR024586">
    <property type="entry name" value="DnaJ-like_C11_C"/>
</dbReference>
<dbReference type="GO" id="GO:0042407">
    <property type="term" value="P:cristae formation"/>
    <property type="evidence" value="ECO:0007669"/>
    <property type="project" value="TreeGrafter"/>
</dbReference>
<dbReference type="Gene3D" id="1.10.287.110">
    <property type="entry name" value="DnaJ domain"/>
    <property type="match status" value="1"/>
</dbReference>
<evidence type="ECO:0000259" key="4">
    <source>
        <dbReference type="PROSITE" id="PS50076"/>
    </source>
</evidence>
<dbReference type="InterPro" id="IPR052243">
    <property type="entry name" value="Mito_inner_membrane_organizer"/>
</dbReference>
<reference evidence="6" key="1">
    <citation type="journal article" date="2012" name="Science">
        <title>The Paleozoic origin of enzymatic lignin decomposition reconstructed from 31 fungal genomes.</title>
        <authorList>
            <person name="Floudas D."/>
            <person name="Binder M."/>
            <person name="Riley R."/>
            <person name="Barry K."/>
            <person name="Blanchette R.A."/>
            <person name="Henrissat B."/>
            <person name="Martinez A.T."/>
            <person name="Otillar R."/>
            <person name="Spatafora J.W."/>
            <person name="Yadav J.S."/>
            <person name="Aerts A."/>
            <person name="Benoit I."/>
            <person name="Boyd A."/>
            <person name="Carlson A."/>
            <person name="Copeland A."/>
            <person name="Coutinho P.M."/>
            <person name="de Vries R.P."/>
            <person name="Ferreira P."/>
            <person name="Findley K."/>
            <person name="Foster B."/>
            <person name="Gaskell J."/>
            <person name="Glotzer D."/>
            <person name="Gorecki P."/>
            <person name="Heitman J."/>
            <person name="Hesse C."/>
            <person name="Hori C."/>
            <person name="Igarashi K."/>
            <person name="Jurgens J.A."/>
            <person name="Kallen N."/>
            <person name="Kersten P."/>
            <person name="Kohler A."/>
            <person name="Kuees U."/>
            <person name="Kumar T.K.A."/>
            <person name="Kuo A."/>
            <person name="LaButti K."/>
            <person name="Larrondo L.F."/>
            <person name="Lindquist E."/>
            <person name="Ling A."/>
            <person name="Lombard V."/>
            <person name="Lucas S."/>
            <person name="Lundell T."/>
            <person name="Martin R."/>
            <person name="McLaughlin D.J."/>
            <person name="Morgenstern I."/>
            <person name="Morin E."/>
            <person name="Murat C."/>
            <person name="Nagy L.G."/>
            <person name="Nolan M."/>
            <person name="Ohm R.A."/>
            <person name="Patyshakuliyeva A."/>
            <person name="Rokas A."/>
            <person name="Ruiz-Duenas F.J."/>
            <person name="Sabat G."/>
            <person name="Salamov A."/>
            <person name="Samejima M."/>
            <person name="Schmutz J."/>
            <person name="Slot J.C."/>
            <person name="St John F."/>
            <person name="Stenlid J."/>
            <person name="Sun H."/>
            <person name="Sun S."/>
            <person name="Syed K."/>
            <person name="Tsang A."/>
            <person name="Wiebenga A."/>
            <person name="Young D."/>
            <person name="Pisabarro A."/>
            <person name="Eastwood D.C."/>
            <person name="Martin F."/>
            <person name="Cullen D."/>
            <person name="Grigoriev I.V."/>
            <person name="Hibbett D.S."/>
        </authorList>
    </citation>
    <scope>NUCLEOTIDE SEQUENCE [LARGE SCALE GENOMIC DNA]</scope>
    <source>
        <strain evidence="6">RWD-64-598 SS2</strain>
    </source>
</reference>
<dbReference type="SUPFAM" id="SSF46565">
    <property type="entry name" value="Chaperone J-domain"/>
    <property type="match status" value="1"/>
</dbReference>
<dbReference type="Pfam" id="PF00226">
    <property type="entry name" value="DnaJ"/>
    <property type="match status" value="1"/>
</dbReference>
<evidence type="ECO:0000313" key="5">
    <source>
        <dbReference type="EMBL" id="EIW77239.1"/>
    </source>
</evidence>
<dbReference type="Pfam" id="PF22774">
    <property type="entry name" value="DNAJC11_beta-barrel"/>
    <property type="match status" value="1"/>
</dbReference>
<feature type="compositionally biased region" description="Acidic residues" evidence="2">
    <location>
        <begin position="340"/>
        <end position="351"/>
    </location>
</feature>
<dbReference type="InterPro" id="IPR036869">
    <property type="entry name" value="J_dom_sf"/>
</dbReference>
<keyword evidence="1" id="KW-0143">Chaperone</keyword>
<dbReference type="InterPro" id="IPR055225">
    <property type="entry name" value="DNAJC11-like_beta-barrel"/>
</dbReference>
<dbReference type="PROSITE" id="PS50076">
    <property type="entry name" value="DNAJ_2"/>
    <property type="match status" value="1"/>
</dbReference>
<organism evidence="5 6">
    <name type="scientific">Coniophora puteana (strain RWD-64-598)</name>
    <name type="common">Brown rot fungus</name>
    <dbReference type="NCBI Taxonomy" id="741705"/>
    <lineage>
        <taxon>Eukaryota</taxon>
        <taxon>Fungi</taxon>
        <taxon>Dikarya</taxon>
        <taxon>Basidiomycota</taxon>
        <taxon>Agaricomycotina</taxon>
        <taxon>Agaricomycetes</taxon>
        <taxon>Agaricomycetidae</taxon>
        <taxon>Boletales</taxon>
        <taxon>Coniophorineae</taxon>
        <taxon>Coniophoraceae</taxon>
        <taxon>Coniophora</taxon>
    </lineage>
</organism>
<dbReference type="PANTHER" id="PTHR44157">
    <property type="entry name" value="DNAJ HOMOLOG SUBFAMILY C MEMBER 11"/>
    <property type="match status" value="1"/>
</dbReference>
<evidence type="ECO:0000256" key="2">
    <source>
        <dbReference type="SAM" id="MobiDB-lite"/>
    </source>
</evidence>
<dbReference type="Proteomes" id="UP000053558">
    <property type="component" value="Unassembled WGS sequence"/>
</dbReference>
<protein>
    <recommendedName>
        <fullName evidence="4">J domain-containing protein</fullName>
    </recommendedName>
</protein>
<dbReference type="GeneID" id="19205946"/>
<dbReference type="OMA" id="MDWDERE"/>
<dbReference type="InterPro" id="IPR001623">
    <property type="entry name" value="DnaJ_domain"/>
</dbReference>
<feature type="region of interest" description="Disordered" evidence="2">
    <location>
        <begin position="336"/>
        <end position="393"/>
    </location>
</feature>
<evidence type="ECO:0000313" key="6">
    <source>
        <dbReference type="Proteomes" id="UP000053558"/>
    </source>
</evidence>
<feature type="domain" description="J" evidence="4">
    <location>
        <begin position="12"/>
        <end position="80"/>
    </location>
</feature>
<dbReference type="PRINTS" id="PR00625">
    <property type="entry name" value="JDOMAIN"/>
</dbReference>
<dbReference type="SMART" id="SM00271">
    <property type="entry name" value="DnaJ"/>
    <property type="match status" value="1"/>
</dbReference>
<keyword evidence="3" id="KW-1133">Transmembrane helix</keyword>
<keyword evidence="6" id="KW-1185">Reference proteome</keyword>
<dbReference type="Pfam" id="PF11875">
    <property type="entry name" value="DnaJ-like_C11_C"/>
    <property type="match status" value="1"/>
</dbReference>
<dbReference type="AlphaFoldDB" id="A0A5M3MDB7"/>
<keyword evidence="3" id="KW-0472">Membrane</keyword>
<dbReference type="CDD" id="cd06257">
    <property type="entry name" value="DnaJ"/>
    <property type="match status" value="1"/>
</dbReference>
<accession>A0A5M3MDB7</accession>
<dbReference type="GO" id="GO:0005739">
    <property type="term" value="C:mitochondrion"/>
    <property type="evidence" value="ECO:0007669"/>
    <property type="project" value="GOC"/>
</dbReference>
<evidence type="ECO:0000256" key="1">
    <source>
        <dbReference type="ARBA" id="ARBA00023186"/>
    </source>
</evidence>
<dbReference type="RefSeq" id="XP_007772651.1">
    <property type="nucleotide sequence ID" value="XM_007774461.1"/>
</dbReference>